<dbReference type="EMBL" id="BGPR01015255">
    <property type="protein sequence ID" value="GBN68574.1"/>
    <property type="molecule type" value="Genomic_DNA"/>
</dbReference>
<evidence type="ECO:0000256" key="1">
    <source>
        <dbReference type="SAM" id="Coils"/>
    </source>
</evidence>
<organism evidence="4 5">
    <name type="scientific">Araneus ventricosus</name>
    <name type="common">Orbweaver spider</name>
    <name type="synonym">Epeira ventricosa</name>
    <dbReference type="NCBI Taxonomy" id="182803"/>
    <lineage>
        <taxon>Eukaryota</taxon>
        <taxon>Metazoa</taxon>
        <taxon>Ecdysozoa</taxon>
        <taxon>Arthropoda</taxon>
        <taxon>Chelicerata</taxon>
        <taxon>Arachnida</taxon>
        <taxon>Araneae</taxon>
        <taxon>Araneomorphae</taxon>
        <taxon>Entelegynae</taxon>
        <taxon>Araneoidea</taxon>
        <taxon>Araneidae</taxon>
        <taxon>Araneus</taxon>
    </lineage>
</organism>
<sequence>MLILATKLATKGIFLKDLELSTNFFWFHELSRDYVTSYVMKSLPVEKYKGKLSSQEEAMEEGGRSRSSLSSIASSQRTLSADSSSSRRNSGIETDEQIGNPIHSWIEDVNQNHKKETCTFISKLEDTIDDYQAKVDECRKTIKAKQGDRATVKQNKELIQQHLKSVATCESLMMKFGPCTNPDCSRHHCTERDAEMAEAGLYANYPLPKYPTPPINLSSDKVYKMVSPKKAARPQLEKINSPIETSNRFQNLMDTSETNIPNDKVIKNSIPDINLKLSADYNITVQEVTRKFPETICKYNRGYIRISPHSQVDRESIIELLNKSEREYVLSEAPENRPVKIVIKDLPPDHNKEIIAQELESKNFKIIRINQLRNFRLKTLLPIFLVELAKTPNVNDIFKIDRISNFKIKIEQYRKKQRATMCYNCSDFFHSARNCKCKPRCIKCNGTHETRMCSIKTKIENPVCINCKENGHLASWKGCPKYPVIRNISPPTYAQKLKSNLPKTNNSPTPNFTKPSPQIDSDTFDKFEKNMNALKIINEAFNRFPNLIEISEKIKNAKTDMEIVSLLLKIFKH</sequence>
<evidence type="ECO:0000313" key="4">
    <source>
        <dbReference type="EMBL" id="GBN68574.1"/>
    </source>
</evidence>
<gene>
    <name evidence="4" type="ORF">AVEN_130453_1</name>
</gene>
<feature type="compositionally biased region" description="Low complexity" evidence="2">
    <location>
        <begin position="65"/>
        <end position="89"/>
    </location>
</feature>
<evidence type="ECO:0000313" key="5">
    <source>
        <dbReference type="Proteomes" id="UP000499080"/>
    </source>
</evidence>
<feature type="region of interest" description="Disordered" evidence="2">
    <location>
        <begin position="54"/>
        <end position="97"/>
    </location>
</feature>
<name>A0A4Y2QYU0_ARAVE</name>
<dbReference type="OrthoDB" id="6379801at2759"/>
<protein>
    <recommendedName>
        <fullName evidence="3">Pre-C2HC domain-containing protein</fullName>
    </recommendedName>
</protein>
<keyword evidence="5" id="KW-1185">Reference proteome</keyword>
<feature type="coiled-coil region" evidence="1">
    <location>
        <begin position="121"/>
        <end position="148"/>
    </location>
</feature>
<reference evidence="4 5" key="1">
    <citation type="journal article" date="2019" name="Sci. Rep.">
        <title>Orb-weaving spider Araneus ventricosus genome elucidates the spidroin gene catalogue.</title>
        <authorList>
            <person name="Kono N."/>
            <person name="Nakamura H."/>
            <person name="Ohtoshi R."/>
            <person name="Moran D.A.P."/>
            <person name="Shinohara A."/>
            <person name="Yoshida Y."/>
            <person name="Fujiwara M."/>
            <person name="Mori M."/>
            <person name="Tomita M."/>
            <person name="Arakawa K."/>
        </authorList>
    </citation>
    <scope>NUCLEOTIDE SEQUENCE [LARGE SCALE GENOMIC DNA]</scope>
</reference>
<dbReference type="Proteomes" id="UP000499080">
    <property type="component" value="Unassembled WGS sequence"/>
</dbReference>
<feature type="domain" description="Pre-C2HC" evidence="3">
    <location>
        <begin position="353"/>
        <end position="417"/>
    </location>
</feature>
<evidence type="ECO:0000256" key="2">
    <source>
        <dbReference type="SAM" id="MobiDB-lite"/>
    </source>
</evidence>
<feature type="region of interest" description="Disordered" evidence="2">
    <location>
        <begin position="499"/>
        <end position="518"/>
    </location>
</feature>
<dbReference type="Pfam" id="PF07530">
    <property type="entry name" value="PRE_C2HC"/>
    <property type="match status" value="1"/>
</dbReference>
<comment type="caution">
    <text evidence="4">The sequence shown here is derived from an EMBL/GenBank/DDBJ whole genome shotgun (WGS) entry which is preliminary data.</text>
</comment>
<dbReference type="InterPro" id="IPR006579">
    <property type="entry name" value="Pre_C2HC_dom"/>
</dbReference>
<evidence type="ECO:0000259" key="3">
    <source>
        <dbReference type="Pfam" id="PF07530"/>
    </source>
</evidence>
<accession>A0A4Y2QYU0</accession>
<dbReference type="AlphaFoldDB" id="A0A4Y2QYU0"/>
<keyword evidence="1" id="KW-0175">Coiled coil</keyword>
<proteinExistence type="predicted"/>